<name>A0A2P7ST91_9HYPH</name>
<accession>A0A2P7ST91</accession>
<sequence length="166" mass="19203">MHDVVDVASPLGRLQLRPEREDDQAFRFDLFCNSRLPEWRLVALDPNLFQQIMRHQFHAQTVSYRAQFPNARFDIVELDRAPVGRIVVNRPGDVIHIVDQAIVPELRSRGIGTGIMTALMEEARRNDIPVRLKVASDNDPSMRLYFRLGFAVIDTTVTYLEMEWRG</sequence>
<dbReference type="PROSITE" id="PS51186">
    <property type="entry name" value="GNAT"/>
    <property type="match status" value="1"/>
</dbReference>
<dbReference type="GO" id="GO:0016747">
    <property type="term" value="F:acyltransferase activity, transferring groups other than amino-acyl groups"/>
    <property type="evidence" value="ECO:0007669"/>
    <property type="project" value="InterPro"/>
</dbReference>
<dbReference type="CDD" id="cd04301">
    <property type="entry name" value="NAT_SF"/>
    <property type="match status" value="1"/>
</dbReference>
<dbReference type="Gene3D" id="3.40.630.30">
    <property type="match status" value="1"/>
</dbReference>
<dbReference type="EMBL" id="PXYK01000001">
    <property type="protein sequence ID" value="PSJ65703.1"/>
    <property type="molecule type" value="Genomic_DNA"/>
</dbReference>
<dbReference type="AlphaFoldDB" id="A0A2P7ST91"/>
<evidence type="ECO:0000313" key="2">
    <source>
        <dbReference type="EMBL" id="PSJ65703.1"/>
    </source>
</evidence>
<dbReference type="OrthoDB" id="7585366at2"/>
<feature type="domain" description="N-acetyltransferase" evidence="1">
    <location>
        <begin position="37"/>
        <end position="166"/>
    </location>
</feature>
<dbReference type="Pfam" id="PF00583">
    <property type="entry name" value="Acetyltransf_1"/>
    <property type="match status" value="1"/>
</dbReference>
<dbReference type="RefSeq" id="WP_106770245.1">
    <property type="nucleotide sequence ID" value="NZ_PXYK01000001.1"/>
</dbReference>
<dbReference type="Proteomes" id="UP000241229">
    <property type="component" value="Unassembled WGS sequence"/>
</dbReference>
<proteinExistence type="predicted"/>
<reference evidence="2 3" key="1">
    <citation type="submission" date="2018-03" db="EMBL/GenBank/DDBJ databases">
        <title>The draft genome of Mesorhizobium sp. 6GN-30.</title>
        <authorList>
            <person name="Liu L."/>
            <person name="Li L."/>
            <person name="Wang T."/>
            <person name="Zhang X."/>
            <person name="Liang L."/>
        </authorList>
    </citation>
    <scope>NUCLEOTIDE SEQUENCE [LARGE SCALE GENOMIC DNA]</scope>
    <source>
        <strain evidence="2 3">6GN30</strain>
    </source>
</reference>
<evidence type="ECO:0000259" key="1">
    <source>
        <dbReference type="PROSITE" id="PS51186"/>
    </source>
</evidence>
<evidence type="ECO:0000313" key="3">
    <source>
        <dbReference type="Proteomes" id="UP000241229"/>
    </source>
</evidence>
<keyword evidence="2" id="KW-0808">Transferase</keyword>
<organism evidence="2 3">
    <name type="scientific">Kumtagia ephedrae</name>
    <dbReference type="NCBI Taxonomy" id="2116701"/>
    <lineage>
        <taxon>Bacteria</taxon>
        <taxon>Pseudomonadati</taxon>
        <taxon>Pseudomonadota</taxon>
        <taxon>Alphaproteobacteria</taxon>
        <taxon>Hyphomicrobiales</taxon>
        <taxon>Phyllobacteriaceae</taxon>
        <taxon>Kumtagia</taxon>
    </lineage>
</organism>
<protein>
    <submittedName>
        <fullName evidence="2">GNAT family N-acetyltransferase</fullName>
    </submittedName>
</protein>
<dbReference type="SUPFAM" id="SSF55729">
    <property type="entry name" value="Acyl-CoA N-acyltransferases (Nat)"/>
    <property type="match status" value="1"/>
</dbReference>
<gene>
    <name evidence="2" type="ORF">C7I84_00840</name>
</gene>
<comment type="caution">
    <text evidence="2">The sequence shown here is derived from an EMBL/GenBank/DDBJ whole genome shotgun (WGS) entry which is preliminary data.</text>
</comment>
<keyword evidence="3" id="KW-1185">Reference proteome</keyword>
<dbReference type="InterPro" id="IPR000182">
    <property type="entry name" value="GNAT_dom"/>
</dbReference>
<dbReference type="InterPro" id="IPR016181">
    <property type="entry name" value="Acyl_CoA_acyltransferase"/>
</dbReference>